<comment type="caution">
    <text evidence="1">The sequence shown here is derived from an EMBL/GenBank/DDBJ whole genome shotgun (WGS) entry which is preliminary data.</text>
</comment>
<evidence type="ECO:0000313" key="2">
    <source>
        <dbReference type="Proteomes" id="UP000236630"/>
    </source>
</evidence>
<name>A0A2H5PYT2_CITUN</name>
<sequence length="41" mass="4402">VLQISEISANLEPQLTLEFGGGLELLCDSVKVHNVDVVPPK</sequence>
<dbReference type="AlphaFoldDB" id="A0A2H5PYT2"/>
<feature type="non-terminal residue" evidence="1">
    <location>
        <position position="1"/>
    </location>
</feature>
<evidence type="ECO:0000313" key="1">
    <source>
        <dbReference type="EMBL" id="GAY57205.1"/>
    </source>
</evidence>
<dbReference type="Proteomes" id="UP000236630">
    <property type="component" value="Unassembled WGS sequence"/>
</dbReference>
<gene>
    <name evidence="1" type="ORF">CUMW_177640</name>
</gene>
<keyword evidence="2" id="KW-1185">Reference proteome</keyword>
<organism evidence="1 2">
    <name type="scientific">Citrus unshiu</name>
    <name type="common">Satsuma mandarin</name>
    <name type="synonym">Citrus nobilis var. unshiu</name>
    <dbReference type="NCBI Taxonomy" id="55188"/>
    <lineage>
        <taxon>Eukaryota</taxon>
        <taxon>Viridiplantae</taxon>
        <taxon>Streptophyta</taxon>
        <taxon>Embryophyta</taxon>
        <taxon>Tracheophyta</taxon>
        <taxon>Spermatophyta</taxon>
        <taxon>Magnoliopsida</taxon>
        <taxon>eudicotyledons</taxon>
        <taxon>Gunneridae</taxon>
        <taxon>Pentapetalae</taxon>
        <taxon>rosids</taxon>
        <taxon>malvids</taxon>
        <taxon>Sapindales</taxon>
        <taxon>Rutaceae</taxon>
        <taxon>Aurantioideae</taxon>
        <taxon>Citrus</taxon>
    </lineage>
</organism>
<dbReference type="EMBL" id="BDQV01000156">
    <property type="protein sequence ID" value="GAY57205.1"/>
    <property type="molecule type" value="Genomic_DNA"/>
</dbReference>
<proteinExistence type="predicted"/>
<protein>
    <submittedName>
        <fullName evidence="1">Uncharacterized protein</fullName>
    </submittedName>
</protein>
<reference evidence="1 2" key="1">
    <citation type="journal article" date="2017" name="Front. Genet.">
        <title>Draft sequencing of the heterozygous diploid genome of Satsuma (Citrus unshiu Marc.) using a hybrid assembly approach.</title>
        <authorList>
            <person name="Shimizu T."/>
            <person name="Tanizawa Y."/>
            <person name="Mochizuki T."/>
            <person name="Nagasaki H."/>
            <person name="Yoshioka T."/>
            <person name="Toyoda A."/>
            <person name="Fujiyama A."/>
            <person name="Kaminuma E."/>
            <person name="Nakamura Y."/>
        </authorList>
    </citation>
    <scope>NUCLEOTIDE SEQUENCE [LARGE SCALE GENOMIC DNA]</scope>
    <source>
        <strain evidence="2">cv. Miyagawa wase</strain>
    </source>
</reference>
<accession>A0A2H5PYT2</accession>